<gene>
    <name evidence="13" type="ORF">NTG6680_0899</name>
</gene>
<evidence type="ECO:0000256" key="9">
    <source>
        <dbReference type="ARBA" id="ARBA00025772"/>
    </source>
</evidence>
<dbReference type="InterPro" id="IPR022346">
    <property type="entry name" value="T2SS_GspH"/>
</dbReference>
<feature type="domain" description="General secretion pathway GspH" evidence="12">
    <location>
        <begin position="57"/>
        <end position="175"/>
    </location>
</feature>
<evidence type="ECO:0000256" key="4">
    <source>
        <dbReference type="ARBA" id="ARBA00022481"/>
    </source>
</evidence>
<evidence type="ECO:0000256" key="5">
    <source>
        <dbReference type="ARBA" id="ARBA00022519"/>
    </source>
</evidence>
<evidence type="ECO:0000256" key="2">
    <source>
        <dbReference type="ARBA" id="ARBA00021549"/>
    </source>
</evidence>
<comment type="similarity">
    <text evidence="9">Belongs to the GSP H family.</text>
</comment>
<dbReference type="PROSITE" id="PS00409">
    <property type="entry name" value="PROKAR_NTER_METHYL"/>
    <property type="match status" value="1"/>
</dbReference>
<protein>
    <recommendedName>
        <fullName evidence="2">Type II secretion system protein H</fullName>
    </recommendedName>
    <alternativeName>
        <fullName evidence="10">General secretion pathway protein H</fullName>
    </alternativeName>
</protein>
<evidence type="ECO:0000256" key="8">
    <source>
        <dbReference type="ARBA" id="ARBA00023136"/>
    </source>
</evidence>
<feature type="transmembrane region" description="Helical" evidence="11">
    <location>
        <begin position="21"/>
        <end position="42"/>
    </location>
</feature>
<dbReference type="Gene3D" id="3.55.40.10">
    <property type="entry name" value="minor pseudopilin epsh domain"/>
    <property type="match status" value="1"/>
</dbReference>
<dbReference type="SUPFAM" id="SSF54523">
    <property type="entry name" value="Pili subunits"/>
    <property type="match status" value="1"/>
</dbReference>
<keyword evidence="8 11" id="KW-0472">Membrane</keyword>
<comment type="subcellular location">
    <subcellularLocation>
        <location evidence="1">Cell inner membrane</location>
        <topology evidence="1">Single-pass membrane protein</topology>
    </subcellularLocation>
</comment>
<evidence type="ECO:0000313" key="13">
    <source>
        <dbReference type="EMBL" id="CAG9932152.1"/>
    </source>
</evidence>
<reference evidence="13 14" key="1">
    <citation type="submission" date="2021-10" db="EMBL/GenBank/DDBJ databases">
        <authorList>
            <person name="Koch H."/>
        </authorList>
    </citation>
    <scope>NUCLEOTIDE SEQUENCE [LARGE SCALE GENOMIC DNA]</scope>
    <source>
        <strain evidence="13">6680</strain>
    </source>
</reference>
<accession>A0ABN8ANL2</accession>
<keyword evidence="4" id="KW-0488">Methylation</keyword>
<dbReference type="Proteomes" id="UP000839052">
    <property type="component" value="Chromosome"/>
</dbReference>
<evidence type="ECO:0000256" key="3">
    <source>
        <dbReference type="ARBA" id="ARBA00022475"/>
    </source>
</evidence>
<name>A0ABN8ANL2_9PROT</name>
<dbReference type="EMBL" id="OU912926">
    <property type="protein sequence ID" value="CAG9932152.1"/>
    <property type="molecule type" value="Genomic_DNA"/>
</dbReference>
<keyword evidence="3" id="KW-1003">Cell membrane</keyword>
<dbReference type="RefSeq" id="WP_239796129.1">
    <property type="nucleotide sequence ID" value="NZ_OU912926.1"/>
</dbReference>
<evidence type="ECO:0000256" key="10">
    <source>
        <dbReference type="ARBA" id="ARBA00030775"/>
    </source>
</evidence>
<keyword evidence="7 11" id="KW-1133">Transmembrane helix</keyword>
<keyword evidence="6 11" id="KW-0812">Transmembrane</keyword>
<dbReference type="InterPro" id="IPR045584">
    <property type="entry name" value="Pilin-like"/>
</dbReference>
<dbReference type="NCBIfam" id="TIGR02532">
    <property type="entry name" value="IV_pilin_GFxxxE"/>
    <property type="match status" value="1"/>
</dbReference>
<dbReference type="Pfam" id="PF07963">
    <property type="entry name" value="N_methyl"/>
    <property type="match status" value="1"/>
</dbReference>
<evidence type="ECO:0000259" key="12">
    <source>
        <dbReference type="Pfam" id="PF12019"/>
    </source>
</evidence>
<evidence type="ECO:0000256" key="1">
    <source>
        <dbReference type="ARBA" id="ARBA00004377"/>
    </source>
</evidence>
<evidence type="ECO:0000256" key="6">
    <source>
        <dbReference type="ARBA" id="ARBA00022692"/>
    </source>
</evidence>
<evidence type="ECO:0000313" key="14">
    <source>
        <dbReference type="Proteomes" id="UP000839052"/>
    </source>
</evidence>
<keyword evidence="5" id="KW-0997">Cell inner membrane</keyword>
<evidence type="ECO:0000256" key="11">
    <source>
        <dbReference type="SAM" id="Phobius"/>
    </source>
</evidence>
<organism evidence="13 14">
    <name type="scientific">Candidatus Nitrotoga arctica</name>
    <dbReference type="NCBI Taxonomy" id="453162"/>
    <lineage>
        <taxon>Bacteria</taxon>
        <taxon>Pseudomonadati</taxon>
        <taxon>Pseudomonadota</taxon>
        <taxon>Betaproteobacteria</taxon>
        <taxon>Nitrosomonadales</taxon>
        <taxon>Gallionellaceae</taxon>
        <taxon>Candidatus Nitrotoga</taxon>
    </lineage>
</organism>
<dbReference type="Pfam" id="PF12019">
    <property type="entry name" value="GspH"/>
    <property type="match status" value="1"/>
</dbReference>
<keyword evidence="14" id="KW-1185">Reference proteome</keyword>
<dbReference type="InterPro" id="IPR012902">
    <property type="entry name" value="N_methyl_site"/>
</dbReference>
<proteinExistence type="inferred from homology"/>
<evidence type="ECO:0000256" key="7">
    <source>
        <dbReference type="ARBA" id="ARBA00022989"/>
    </source>
</evidence>
<sequence length="187" mass="20096">MENKLPLLGKQRVDTLRGQTGLTLIELLVTIAILAILLSIAVPNFITFVQNSRLVGQTNDLVTALNYARSEAIKRGVRVSVCSRLDNATCSGATVFNWDAGWLVFINPNGDAMVDAGETVLQVRQPLENGNTLRTAVRQRVTYQSSGFSPNGDTFRLCDGRGPASGRAIMVSLQGRVTTNTGTSACP</sequence>